<dbReference type="RefSeq" id="WP_255391406.1">
    <property type="nucleotide sequence ID" value="NZ_CP101509.1"/>
</dbReference>
<dbReference type="Pfam" id="PF12915">
    <property type="entry name" value="DUF3833"/>
    <property type="match status" value="1"/>
</dbReference>
<reference evidence="1" key="1">
    <citation type="submission" date="2022-07" db="EMBL/GenBank/DDBJ databases">
        <title>Genome sequencing of Photobacterium atrarenae GJH2-4.</title>
        <authorList>
            <person name="Park S.-J."/>
        </authorList>
    </citation>
    <scope>NUCLEOTIDE SEQUENCE</scope>
    <source>
        <strain evidence="1">GJH2-4</strain>
    </source>
</reference>
<dbReference type="Proteomes" id="UP001057998">
    <property type="component" value="Chromosome 2"/>
</dbReference>
<sequence length="187" mass="21482">MQWKIVKAWVVLIGLLSFIGLPGCSSSIEDYRGTSPDFQLYDYFDGQVKAWGMLQDWQGTLTRRFEVDIRGVVAGDQLTLYEDFRFDDGEEQQRTWVIHRGLDSGQYVGRAGDVIGEATGQSVGHALRWQYVLRVPVGETTYDISIDDWMYRQDNLRVFNRATMKKWGVTVGTITLFFEKQTSDSDQ</sequence>
<keyword evidence="2" id="KW-1185">Reference proteome</keyword>
<gene>
    <name evidence="1" type="ORF">NNL38_24050</name>
</gene>
<organism evidence="1 2">
    <name type="scientific">Photobacterium atrarenae</name>
    <dbReference type="NCBI Taxonomy" id="865757"/>
    <lineage>
        <taxon>Bacteria</taxon>
        <taxon>Pseudomonadati</taxon>
        <taxon>Pseudomonadota</taxon>
        <taxon>Gammaproteobacteria</taxon>
        <taxon>Vibrionales</taxon>
        <taxon>Vibrionaceae</taxon>
        <taxon>Photobacterium</taxon>
    </lineage>
</organism>
<accession>A0ABY5GL69</accession>
<evidence type="ECO:0000313" key="1">
    <source>
        <dbReference type="EMBL" id="UTV30065.1"/>
    </source>
</evidence>
<dbReference type="EMBL" id="CP101509">
    <property type="protein sequence ID" value="UTV30065.1"/>
    <property type="molecule type" value="Genomic_DNA"/>
</dbReference>
<protein>
    <submittedName>
        <fullName evidence="1">DUF3833 domain-containing protein</fullName>
    </submittedName>
</protein>
<name>A0ABY5GL69_9GAMM</name>
<dbReference type="InterPro" id="IPR024409">
    <property type="entry name" value="DUF3833"/>
</dbReference>
<proteinExistence type="predicted"/>
<evidence type="ECO:0000313" key="2">
    <source>
        <dbReference type="Proteomes" id="UP001057998"/>
    </source>
</evidence>